<dbReference type="AlphaFoldDB" id="A0A7W5YED0"/>
<sequence>MSQSQEEDTSVRRNVSFLCDYLGISRQGYYKYIVQEKEEEILGTSIVLYATELRKDLPKAGMRELYELCRRKFQYKFSIGRDQCYNLFRSNGLCQRYRKRPRTTFSNHNYFIFDDLLNTTPKLKPTHFGQLCVADITYVATQQGWAYLSLVTDAAQSIGHNQVDLFHTTFLEGLQLHFPSNRTFCGVIYHREHLATAVG</sequence>
<gene>
    <name evidence="1" type="ORF">FHS60_001719</name>
</gene>
<dbReference type="InterPro" id="IPR050900">
    <property type="entry name" value="Transposase_IS3/IS150/IS904"/>
</dbReference>
<evidence type="ECO:0000313" key="1">
    <source>
        <dbReference type="EMBL" id="MBB3703239.1"/>
    </source>
</evidence>
<protein>
    <recommendedName>
        <fullName evidence="3">IS3 family transposase</fullName>
    </recommendedName>
</protein>
<organism evidence="1 2">
    <name type="scientific">Alloprevotella rava</name>
    <dbReference type="NCBI Taxonomy" id="671218"/>
    <lineage>
        <taxon>Bacteria</taxon>
        <taxon>Pseudomonadati</taxon>
        <taxon>Bacteroidota</taxon>
        <taxon>Bacteroidia</taxon>
        <taxon>Bacteroidales</taxon>
        <taxon>Prevotellaceae</taxon>
        <taxon>Alloprevotella</taxon>
    </lineage>
</organism>
<name>A0A7W5YED0_9BACT</name>
<evidence type="ECO:0008006" key="3">
    <source>
        <dbReference type="Google" id="ProtNLM"/>
    </source>
</evidence>
<dbReference type="Proteomes" id="UP000541425">
    <property type="component" value="Unassembled WGS sequence"/>
</dbReference>
<accession>A0A7W5YED0</accession>
<reference evidence="1 2" key="1">
    <citation type="submission" date="2020-08" db="EMBL/GenBank/DDBJ databases">
        <title>Genomic Encyclopedia of Type Strains, Phase IV (KMG-IV): sequencing the most valuable type-strain genomes for metagenomic binning, comparative biology and taxonomic classification.</title>
        <authorList>
            <person name="Goeker M."/>
        </authorList>
    </citation>
    <scope>NUCLEOTIDE SEQUENCE [LARGE SCALE GENOMIC DNA]</scope>
    <source>
        <strain evidence="1 2">DSM 22548</strain>
    </source>
</reference>
<evidence type="ECO:0000313" key="2">
    <source>
        <dbReference type="Proteomes" id="UP000541425"/>
    </source>
</evidence>
<proteinExistence type="predicted"/>
<comment type="caution">
    <text evidence="1">The sequence shown here is derived from an EMBL/GenBank/DDBJ whole genome shotgun (WGS) entry which is preliminary data.</text>
</comment>
<dbReference type="EMBL" id="JACICA010000009">
    <property type="protein sequence ID" value="MBB3703239.1"/>
    <property type="molecule type" value="Genomic_DNA"/>
</dbReference>
<dbReference type="PANTHER" id="PTHR46889">
    <property type="entry name" value="TRANSPOSASE INSF FOR INSERTION SEQUENCE IS3B-RELATED"/>
    <property type="match status" value="1"/>
</dbReference>
<dbReference type="PANTHER" id="PTHR46889:SF5">
    <property type="entry name" value="INTEGRASE PROTEIN"/>
    <property type="match status" value="1"/>
</dbReference>